<organism evidence="3 4">
    <name type="scientific">Paramecium primaurelia</name>
    <dbReference type="NCBI Taxonomy" id="5886"/>
    <lineage>
        <taxon>Eukaryota</taxon>
        <taxon>Sar</taxon>
        <taxon>Alveolata</taxon>
        <taxon>Ciliophora</taxon>
        <taxon>Intramacronucleata</taxon>
        <taxon>Oligohymenophorea</taxon>
        <taxon>Peniculida</taxon>
        <taxon>Parameciidae</taxon>
        <taxon>Paramecium</taxon>
    </lineage>
</organism>
<dbReference type="Pfam" id="PF00293">
    <property type="entry name" value="NUDIX"/>
    <property type="match status" value="1"/>
</dbReference>
<evidence type="ECO:0000256" key="1">
    <source>
        <dbReference type="ARBA" id="ARBA00022801"/>
    </source>
</evidence>
<gene>
    <name evidence="3" type="ORF">PPRIM_AZ9-3.1.T0700078</name>
</gene>
<name>A0A8S1NA39_PARPR</name>
<dbReference type="OMA" id="ITRTDPW"/>
<dbReference type="InterPro" id="IPR000086">
    <property type="entry name" value="NUDIX_hydrolase_dom"/>
</dbReference>
<keyword evidence="1" id="KW-0378">Hydrolase</keyword>
<proteinExistence type="predicted"/>
<reference evidence="3" key="1">
    <citation type="submission" date="2021-01" db="EMBL/GenBank/DDBJ databases">
        <authorList>
            <consortium name="Genoscope - CEA"/>
            <person name="William W."/>
        </authorList>
    </citation>
    <scope>NUCLEOTIDE SEQUENCE</scope>
</reference>
<evidence type="ECO:0000313" key="4">
    <source>
        <dbReference type="Proteomes" id="UP000688137"/>
    </source>
</evidence>
<dbReference type="GO" id="GO:0019693">
    <property type="term" value="P:ribose phosphate metabolic process"/>
    <property type="evidence" value="ECO:0007669"/>
    <property type="project" value="TreeGrafter"/>
</dbReference>
<sequence length="198" mass="23127">MNQNTQATEQLVHAGKWLHFKLLLFNINDRQKIWEYTEKPPGYRGGVRVIPIVRYKNKPSKIIIVANFRPPIRKYCLEFPGGLIDKEGTPQENGIRELKEETGYIATLNNYQHKDVITRTDPWKSNEYCYNYIVDIDGDSEFNQQPQQSLDLEENILVYELSLGKSLAEELQQLQKDKDYEISGQVWLFALGQQFTNI</sequence>
<dbReference type="CDD" id="cd18888">
    <property type="entry name" value="NUDIX_ADPRase_Nudt5"/>
    <property type="match status" value="1"/>
</dbReference>
<accession>A0A8S1NA39</accession>
<dbReference type="Proteomes" id="UP000688137">
    <property type="component" value="Unassembled WGS sequence"/>
</dbReference>
<keyword evidence="4" id="KW-1185">Reference proteome</keyword>
<evidence type="ECO:0000313" key="3">
    <source>
        <dbReference type="EMBL" id="CAD8083474.1"/>
    </source>
</evidence>
<dbReference type="GO" id="GO:0016787">
    <property type="term" value="F:hydrolase activity"/>
    <property type="evidence" value="ECO:0007669"/>
    <property type="project" value="UniProtKB-KW"/>
</dbReference>
<dbReference type="PROSITE" id="PS51462">
    <property type="entry name" value="NUDIX"/>
    <property type="match status" value="1"/>
</dbReference>
<dbReference type="EMBL" id="CAJJDM010000073">
    <property type="protein sequence ID" value="CAD8083474.1"/>
    <property type="molecule type" value="Genomic_DNA"/>
</dbReference>
<dbReference type="PANTHER" id="PTHR11839">
    <property type="entry name" value="UDP/ADP-SUGAR PYROPHOSPHATASE"/>
    <property type="match status" value="1"/>
</dbReference>
<evidence type="ECO:0000259" key="2">
    <source>
        <dbReference type="PROSITE" id="PS51462"/>
    </source>
</evidence>
<comment type="caution">
    <text evidence="3">The sequence shown here is derived from an EMBL/GenBank/DDBJ whole genome shotgun (WGS) entry which is preliminary data.</text>
</comment>
<dbReference type="AlphaFoldDB" id="A0A8S1NA39"/>
<dbReference type="GO" id="GO:0006753">
    <property type="term" value="P:nucleoside phosphate metabolic process"/>
    <property type="evidence" value="ECO:0007669"/>
    <property type="project" value="TreeGrafter"/>
</dbReference>
<protein>
    <recommendedName>
        <fullName evidence="2">Nudix hydrolase domain-containing protein</fullName>
    </recommendedName>
</protein>
<feature type="domain" description="Nudix hydrolase" evidence="2">
    <location>
        <begin position="42"/>
        <end position="190"/>
    </location>
</feature>
<dbReference type="PANTHER" id="PTHR11839:SF1">
    <property type="entry name" value="ADP-SUGAR PYROPHOSPHATASE"/>
    <property type="match status" value="1"/>
</dbReference>